<proteinExistence type="inferred from homology"/>
<evidence type="ECO:0000256" key="8">
    <source>
        <dbReference type="SAM" id="MobiDB-lite"/>
    </source>
</evidence>
<evidence type="ECO:0000259" key="10">
    <source>
        <dbReference type="Pfam" id="PF05649"/>
    </source>
</evidence>
<dbReference type="PANTHER" id="PTHR11733:SF167">
    <property type="entry name" value="FI17812P1-RELATED"/>
    <property type="match status" value="1"/>
</dbReference>
<evidence type="ECO:0000256" key="3">
    <source>
        <dbReference type="ARBA" id="ARBA00022670"/>
    </source>
</evidence>
<organism evidence="11 12">
    <name type="scientific">Gordonia paraffinivorans NBRC 108238</name>
    <dbReference type="NCBI Taxonomy" id="1223543"/>
    <lineage>
        <taxon>Bacteria</taxon>
        <taxon>Bacillati</taxon>
        <taxon>Actinomycetota</taxon>
        <taxon>Actinomycetes</taxon>
        <taxon>Mycobacteriales</taxon>
        <taxon>Gordoniaceae</taxon>
        <taxon>Gordonia</taxon>
    </lineage>
</organism>
<feature type="domain" description="Peptidase M13 C-terminal" evidence="9">
    <location>
        <begin position="629"/>
        <end position="708"/>
    </location>
</feature>
<evidence type="ECO:0000256" key="5">
    <source>
        <dbReference type="ARBA" id="ARBA00022801"/>
    </source>
</evidence>
<feature type="region of interest" description="Disordered" evidence="8">
    <location>
        <begin position="584"/>
        <end position="635"/>
    </location>
</feature>
<dbReference type="InterPro" id="IPR000718">
    <property type="entry name" value="Peptidase_M13"/>
</dbReference>
<comment type="cofactor">
    <cofactor evidence="1">
        <name>Zn(2+)</name>
        <dbReference type="ChEBI" id="CHEBI:29105"/>
    </cofactor>
</comment>
<keyword evidence="12" id="KW-1185">Reference proteome</keyword>
<feature type="domain" description="Peptidase M13 N-terminal" evidence="10">
    <location>
        <begin position="27"/>
        <end position="404"/>
    </location>
</feature>
<dbReference type="SUPFAM" id="SSF55486">
    <property type="entry name" value="Metalloproteases ('zincins'), catalytic domain"/>
    <property type="match status" value="1"/>
</dbReference>
<dbReference type="InterPro" id="IPR042089">
    <property type="entry name" value="Peptidase_M13_dom_2"/>
</dbReference>
<name>A0ABQ0IR84_9ACTN</name>
<protein>
    <submittedName>
        <fullName evidence="11">Metalloendopeptidase</fullName>
    </submittedName>
</protein>
<accession>A0ABQ0IR84</accession>
<keyword evidence="5" id="KW-0378">Hydrolase</keyword>
<dbReference type="InterPro" id="IPR018497">
    <property type="entry name" value="Peptidase_M13_C"/>
</dbReference>
<evidence type="ECO:0000256" key="7">
    <source>
        <dbReference type="ARBA" id="ARBA00023049"/>
    </source>
</evidence>
<dbReference type="Proteomes" id="UP000035021">
    <property type="component" value="Unassembled WGS sequence"/>
</dbReference>
<evidence type="ECO:0000313" key="12">
    <source>
        <dbReference type="Proteomes" id="UP000035021"/>
    </source>
</evidence>
<dbReference type="RefSeq" id="WP_006902350.1">
    <property type="nucleotide sequence ID" value="NZ_BAOQ01000053.1"/>
</dbReference>
<reference evidence="11 12" key="1">
    <citation type="submission" date="2013-02" db="EMBL/GenBank/DDBJ databases">
        <title>Whole genome shotgun sequence of Gordonia paraffinivorans NBRC 108238.</title>
        <authorList>
            <person name="Isaki-Nakamura S."/>
            <person name="Hosoyama A."/>
            <person name="Tsuchikane K."/>
            <person name="Ando Y."/>
            <person name="Baba S."/>
            <person name="Ohji S."/>
            <person name="Hamada M."/>
            <person name="Tamura T."/>
            <person name="Yamazoe A."/>
            <person name="Yamazaki S."/>
            <person name="Fujita N."/>
        </authorList>
    </citation>
    <scope>NUCLEOTIDE SEQUENCE [LARGE SCALE GENOMIC DNA]</scope>
    <source>
        <strain evidence="11 12">NBRC 108238</strain>
    </source>
</reference>
<keyword evidence="3" id="KW-0645">Protease</keyword>
<sequence>MERVTASHTDLKSGLDLEWVDDSVRVQDDLFAHVNGKWLESHVIPEDRSVDGAFHVLRDNSEENVRDIITECAASNPESGTDEQKIGDLYASFMDTDHIEALGIGPITGELEKIAAIDSVDALARRIGRLQRHGAGGLFGYYVDTDARRSDRYLVHVTQSGLGLPDESYYREDKHAATRDAYVAHVERMFALAGFDDAAARAAVILDLETAIAAQHWDVVRRRDAELTYNLMSLDEFSSTADGFPIGEWLGGLGTTGEPTFAEVVVAQPSFVSGAASLIASRPLEEWKTWLTWRLLRSAAPYLSSAFVDENFDFYGRTLTGAETIRDRWKRGVAFVEDAMGFAVGKLYVAKHFPPEAKARMDELIANLVEAYRRNISELPWMTPETREKALAKLDKFNPKIGYPAHWRDYSALTVDRGDLIGNVARASSFEQDREFGKIGKPVDRDEWFMTPQTVNAYYNPGMNEIVFPAAILQPPFFDPEADDAANYGGIGAVIGHEIGHGFDDQGSKYDGDGNLVNWWTDDDRTEFSKRTRKLIEQYNEFTPTGLDPEHKVNGEFTIGENIGDLGGLSIALKAYQIATEGAGSAASGPHAEGAGSAASGPHAEGAGSAASGPHAEGAGSAASGPDADGTEPPVIDGLTGVQRVFFSWAQIWRTKTRDAEAIRRLSIDPHSPPEFRCNGVVRNIDAFYEAFDVKPGDALYLDEDQRVRIW</sequence>
<keyword evidence="6" id="KW-0862">Zinc</keyword>
<dbReference type="Gene3D" id="1.10.1380.10">
    <property type="entry name" value="Neutral endopeptidase , domain2"/>
    <property type="match status" value="1"/>
</dbReference>
<dbReference type="PRINTS" id="PR00786">
    <property type="entry name" value="NEPRILYSIN"/>
</dbReference>
<feature type="compositionally biased region" description="Low complexity" evidence="8">
    <location>
        <begin position="584"/>
        <end position="626"/>
    </location>
</feature>
<comment type="caution">
    <text evidence="11">The sequence shown here is derived from an EMBL/GenBank/DDBJ whole genome shotgun (WGS) entry which is preliminary data.</text>
</comment>
<dbReference type="PROSITE" id="PS51885">
    <property type="entry name" value="NEPRILYSIN"/>
    <property type="match status" value="1"/>
</dbReference>
<keyword evidence="7" id="KW-0482">Metalloprotease</keyword>
<gene>
    <name evidence="11" type="ORF">GP2_053_00140</name>
</gene>
<evidence type="ECO:0000259" key="9">
    <source>
        <dbReference type="Pfam" id="PF01431"/>
    </source>
</evidence>
<feature type="domain" description="Peptidase M13 C-terminal" evidence="9">
    <location>
        <begin position="456"/>
        <end position="578"/>
    </location>
</feature>
<dbReference type="Gene3D" id="3.40.390.10">
    <property type="entry name" value="Collagenase (Catalytic Domain)"/>
    <property type="match status" value="1"/>
</dbReference>
<dbReference type="Pfam" id="PF01431">
    <property type="entry name" value="Peptidase_M13"/>
    <property type="match status" value="2"/>
</dbReference>
<dbReference type="InterPro" id="IPR024079">
    <property type="entry name" value="MetalloPept_cat_dom_sf"/>
</dbReference>
<dbReference type="Pfam" id="PF05649">
    <property type="entry name" value="Peptidase_M13_N"/>
    <property type="match status" value="1"/>
</dbReference>
<evidence type="ECO:0000256" key="1">
    <source>
        <dbReference type="ARBA" id="ARBA00001947"/>
    </source>
</evidence>
<evidence type="ECO:0000256" key="6">
    <source>
        <dbReference type="ARBA" id="ARBA00022833"/>
    </source>
</evidence>
<dbReference type="EMBL" id="BAOQ01000053">
    <property type="protein sequence ID" value="GAC86084.1"/>
    <property type="molecule type" value="Genomic_DNA"/>
</dbReference>
<dbReference type="CDD" id="cd08662">
    <property type="entry name" value="M13"/>
    <property type="match status" value="1"/>
</dbReference>
<comment type="similarity">
    <text evidence="2">Belongs to the peptidase M13 family.</text>
</comment>
<evidence type="ECO:0000256" key="4">
    <source>
        <dbReference type="ARBA" id="ARBA00022723"/>
    </source>
</evidence>
<evidence type="ECO:0000256" key="2">
    <source>
        <dbReference type="ARBA" id="ARBA00007357"/>
    </source>
</evidence>
<evidence type="ECO:0000313" key="11">
    <source>
        <dbReference type="EMBL" id="GAC86084.1"/>
    </source>
</evidence>
<keyword evidence="4" id="KW-0479">Metal-binding</keyword>
<dbReference type="InterPro" id="IPR008753">
    <property type="entry name" value="Peptidase_M13_N"/>
</dbReference>
<dbReference type="PANTHER" id="PTHR11733">
    <property type="entry name" value="ZINC METALLOPROTEASE FAMILY M13 NEPRILYSIN-RELATED"/>
    <property type="match status" value="1"/>
</dbReference>